<dbReference type="Pfam" id="PF08245">
    <property type="entry name" value="Mur_ligase_M"/>
    <property type="match status" value="1"/>
</dbReference>
<dbReference type="NCBIfam" id="NF010623">
    <property type="entry name" value="PRK14016.1"/>
    <property type="match status" value="1"/>
</dbReference>
<comment type="caution">
    <text evidence="15">The sequence shown here is derived from an EMBL/GenBank/DDBJ whole genome shotgun (WGS) entry which is preliminary data.</text>
</comment>
<comment type="function">
    <text evidence="1">Catalyzes the ATP-dependent polymerization of arginine and aspartate to multi-L-arginyl-poly-L-aspartic acid (cyanophycin; a water-insoluble reserve polymer).</text>
</comment>
<keyword evidence="7 15" id="KW-0436">Ligase</keyword>
<protein>
    <recommendedName>
        <fullName evidence="6">Cyanophycin synthetase</fullName>
        <ecNumber evidence="5">6.3.2.29</ecNumber>
        <ecNumber evidence="4">6.3.2.30</ecNumber>
    </recommendedName>
    <alternativeName>
        <fullName evidence="10">Cyanophycin synthase</fullName>
    </alternativeName>
</protein>
<evidence type="ECO:0000256" key="4">
    <source>
        <dbReference type="ARBA" id="ARBA00012968"/>
    </source>
</evidence>
<dbReference type="EC" id="6.3.2.29" evidence="5"/>
<dbReference type="Pfam" id="PF18921">
    <property type="entry name" value="Cyanophycin_syn"/>
    <property type="match status" value="1"/>
</dbReference>
<dbReference type="Gene3D" id="3.90.190.20">
    <property type="entry name" value="Mur ligase, C-terminal domain"/>
    <property type="match status" value="1"/>
</dbReference>
<dbReference type="GO" id="GO:0046872">
    <property type="term" value="F:metal ion binding"/>
    <property type="evidence" value="ECO:0007669"/>
    <property type="project" value="InterPro"/>
</dbReference>
<evidence type="ECO:0000256" key="13">
    <source>
        <dbReference type="PROSITE-ProRule" id="PRU00409"/>
    </source>
</evidence>
<dbReference type="STRING" id="456.Ljor_0916"/>
<dbReference type="GO" id="GO:0071161">
    <property type="term" value="F:cyanophycin synthetase activity (L-arginine-adding)"/>
    <property type="evidence" value="ECO:0007669"/>
    <property type="project" value="UniProtKB-EC"/>
</dbReference>
<dbReference type="Pfam" id="PF02875">
    <property type="entry name" value="Mur_ligase_C"/>
    <property type="match status" value="1"/>
</dbReference>
<dbReference type="InterPro" id="IPR036565">
    <property type="entry name" value="Mur-like_cat_sf"/>
</dbReference>
<evidence type="ECO:0000256" key="9">
    <source>
        <dbReference type="ARBA" id="ARBA00022840"/>
    </source>
</evidence>
<dbReference type="InterPro" id="IPR013221">
    <property type="entry name" value="Mur_ligase_cen"/>
</dbReference>
<name>A0A0W0V937_9GAMM</name>
<evidence type="ECO:0000256" key="6">
    <source>
        <dbReference type="ARBA" id="ARBA00022036"/>
    </source>
</evidence>
<organism evidence="15 16">
    <name type="scientific">Legionella jordanis</name>
    <dbReference type="NCBI Taxonomy" id="456"/>
    <lineage>
        <taxon>Bacteria</taxon>
        <taxon>Pseudomonadati</taxon>
        <taxon>Pseudomonadota</taxon>
        <taxon>Gammaproteobacteria</taxon>
        <taxon>Legionellales</taxon>
        <taxon>Legionellaceae</taxon>
        <taxon>Legionella</taxon>
    </lineage>
</organism>
<proteinExistence type="inferred from homology"/>
<dbReference type="InterPro" id="IPR044019">
    <property type="entry name" value="Cyanophycin_syn_N"/>
</dbReference>
<gene>
    <name evidence="15" type="primary">cphA_2</name>
    <name evidence="15" type="ORF">Ljor_0916</name>
</gene>
<comment type="catalytic activity">
    <reaction evidence="11">
        <text>[L-4-(L-arginin-2-N-yl)aspartate](n)-L-aspartate + L-arginine + ATP = [L-4-(L-arginin-2-N-yl)aspartate](n+1) + ADP + phosphate + H(+)</text>
        <dbReference type="Rhea" id="RHEA:23888"/>
        <dbReference type="Rhea" id="RHEA-COMP:13732"/>
        <dbReference type="Rhea" id="RHEA-COMP:13733"/>
        <dbReference type="ChEBI" id="CHEBI:15378"/>
        <dbReference type="ChEBI" id="CHEBI:30616"/>
        <dbReference type="ChEBI" id="CHEBI:32682"/>
        <dbReference type="ChEBI" id="CHEBI:43474"/>
        <dbReference type="ChEBI" id="CHEBI:137986"/>
        <dbReference type="ChEBI" id="CHEBI:137990"/>
        <dbReference type="ChEBI" id="CHEBI:456216"/>
        <dbReference type="EC" id="6.3.2.30"/>
    </reaction>
</comment>
<dbReference type="SUPFAM" id="SSF53623">
    <property type="entry name" value="MurD-like peptide ligases, catalytic domain"/>
    <property type="match status" value="1"/>
</dbReference>
<comment type="catalytic activity">
    <reaction evidence="12">
        <text>[L-4-(L-arginin-2-N-yl)aspartate](n) + L-aspartate + ATP = [L-4-(L-arginin-2-N-yl)aspartate](n)-L-aspartate + ADP + phosphate + H(+)</text>
        <dbReference type="Rhea" id="RHEA:13277"/>
        <dbReference type="Rhea" id="RHEA-COMP:13728"/>
        <dbReference type="Rhea" id="RHEA-COMP:13733"/>
        <dbReference type="ChEBI" id="CHEBI:15378"/>
        <dbReference type="ChEBI" id="CHEBI:29991"/>
        <dbReference type="ChEBI" id="CHEBI:30616"/>
        <dbReference type="ChEBI" id="CHEBI:43474"/>
        <dbReference type="ChEBI" id="CHEBI:137986"/>
        <dbReference type="ChEBI" id="CHEBI:137990"/>
        <dbReference type="ChEBI" id="CHEBI:456216"/>
        <dbReference type="EC" id="6.3.2.29"/>
    </reaction>
</comment>
<dbReference type="InterPro" id="IPR013651">
    <property type="entry name" value="ATP-grasp_RimK-type"/>
</dbReference>
<evidence type="ECO:0000256" key="10">
    <source>
        <dbReference type="ARBA" id="ARBA00031353"/>
    </source>
</evidence>
<dbReference type="SUPFAM" id="SSF53244">
    <property type="entry name" value="MurD-like peptide ligases, peptide-binding domain"/>
    <property type="match status" value="1"/>
</dbReference>
<dbReference type="PATRIC" id="fig|456.5.peg.973"/>
<dbReference type="PROSITE" id="PS50975">
    <property type="entry name" value="ATP_GRASP"/>
    <property type="match status" value="1"/>
</dbReference>
<dbReference type="EC" id="6.3.2.30" evidence="4"/>
<dbReference type="EMBL" id="LNYJ01000011">
    <property type="protein sequence ID" value="KTD16610.1"/>
    <property type="molecule type" value="Genomic_DNA"/>
</dbReference>
<dbReference type="AlphaFoldDB" id="A0A0W0V937"/>
<evidence type="ECO:0000256" key="8">
    <source>
        <dbReference type="ARBA" id="ARBA00022741"/>
    </source>
</evidence>
<dbReference type="GO" id="GO:0005524">
    <property type="term" value="F:ATP binding"/>
    <property type="evidence" value="ECO:0007669"/>
    <property type="project" value="UniProtKB-UniRule"/>
</dbReference>
<evidence type="ECO:0000256" key="1">
    <source>
        <dbReference type="ARBA" id="ARBA00003184"/>
    </source>
</evidence>
<feature type="domain" description="ATP-grasp" evidence="14">
    <location>
        <begin position="222"/>
        <end position="475"/>
    </location>
</feature>
<keyword evidence="9 13" id="KW-0067">ATP-binding</keyword>
<sequence>MNILNIKILRGPNYWSNYRQKLIVLKLDLEKYEDLPTNLLPEFKEKLSQLIPSLYSHTCSIGCEGGLFKRIEEGTWLGHVIEHIALELQNLAGMDCGFGRTYGAHEHGVYHVIFSYDIEEAGVYAGYAAVNIARCLAEGKDYHLLEEDLAELKRLFEKEQLGPSTQALLDEAKKRKIPYTRLPESSLIIFGQGCKQKRIWASVSENTSAIGVDLAANKEMTKNLLFRSFIPVPEWQTVRSLSELHVAVDKLHFPLTIKPINGNHGRAVTTNIFSKEKALHAFNLAKEVADEVIVERFIQGDDYRFLVINNEVVAVAKRTPAFVVGDGICSIQELIDKANCDPKRGKAHENLLTAIKVDEDTLSILAEHDLSLETVLPGGKILYLKHTANLSSGGTATDVTDIVHPDNKALAQRVARLIGLDVCGIDIICKNIRRPLANGNGAIIEVNAGPGLRMHLAPSEGLARNVAIPFIDMLYPRGSSARIPITAVTGTNGKTTVVRLIAYLAQKAKHSVGFSTTEGIYLNGNLVYRGDCSGPLSAAAILQDPSVDFAVLECARGGILRSGLGFDQCDISIITNISADHLGLEDIHSLEELTRVKAVVAYSTKKEGYAILNADDERVYGLKEDLDCQVALFALEETQRIKDHCLSGGLAAYVADNVIVVQREQEKLELAQLNEIPLSFNGTAVLMIKNILPAVLAGVISGFSAKLIQQSLYEFQPCFENTPGRMNIINFGDFQVMVDYAHNEDAYVELSKFLTSIPSKYKIGIIAASGDRRDEDIRRLGYWAAQIFDDIIIRHNKDDRGRSNEETTRLLREGIESAQLKRKVMVISEEFSAVRHAISSASPDSFIFYAVDDVFDAAEFILEEKRKFEEEFIM</sequence>
<accession>A0A0W0V937</accession>
<dbReference type="InterPro" id="IPR004101">
    <property type="entry name" value="Mur_ligase_C"/>
</dbReference>
<keyword evidence="16" id="KW-1185">Reference proteome</keyword>
<evidence type="ECO:0000256" key="11">
    <source>
        <dbReference type="ARBA" id="ARBA00048094"/>
    </source>
</evidence>
<evidence type="ECO:0000256" key="5">
    <source>
        <dbReference type="ARBA" id="ARBA00013005"/>
    </source>
</evidence>
<evidence type="ECO:0000259" key="14">
    <source>
        <dbReference type="PROSITE" id="PS50975"/>
    </source>
</evidence>
<dbReference type="InterPro" id="IPR011761">
    <property type="entry name" value="ATP-grasp"/>
</dbReference>
<evidence type="ECO:0000256" key="7">
    <source>
        <dbReference type="ARBA" id="ARBA00022598"/>
    </source>
</evidence>
<keyword evidence="8 13" id="KW-0547">Nucleotide-binding</keyword>
<reference evidence="15 16" key="1">
    <citation type="submission" date="2015-11" db="EMBL/GenBank/DDBJ databases">
        <title>Genomic analysis of 38 Legionella species identifies large and diverse effector repertoires.</title>
        <authorList>
            <person name="Burstein D."/>
            <person name="Amaro F."/>
            <person name="Zusman T."/>
            <person name="Lifshitz Z."/>
            <person name="Cohen O."/>
            <person name="Gilbert J.A."/>
            <person name="Pupko T."/>
            <person name="Shuman H.A."/>
            <person name="Segal G."/>
        </authorList>
    </citation>
    <scope>NUCLEOTIDE SEQUENCE [LARGE SCALE GENOMIC DNA]</scope>
    <source>
        <strain evidence="15 16">BL-540</strain>
    </source>
</reference>
<dbReference type="GO" id="GO:0071160">
    <property type="term" value="F:cyanophycin synthetase activity (L-aspartate-adding)"/>
    <property type="evidence" value="ECO:0007669"/>
    <property type="project" value="UniProtKB-EC"/>
</dbReference>
<comment type="similarity">
    <text evidence="2">In the C-terminal section; belongs to the MurCDEF family.</text>
</comment>
<dbReference type="PANTHER" id="PTHR23135">
    <property type="entry name" value="MUR LIGASE FAMILY MEMBER"/>
    <property type="match status" value="1"/>
</dbReference>
<dbReference type="OrthoDB" id="9803907at2"/>
<evidence type="ECO:0000313" key="15">
    <source>
        <dbReference type="EMBL" id="KTD16610.1"/>
    </source>
</evidence>
<evidence type="ECO:0000256" key="3">
    <source>
        <dbReference type="ARBA" id="ARBA00011738"/>
    </source>
</evidence>
<dbReference type="Gene3D" id="3.40.1190.10">
    <property type="entry name" value="Mur-like, catalytic domain"/>
    <property type="match status" value="1"/>
</dbReference>
<dbReference type="Proteomes" id="UP000055035">
    <property type="component" value="Unassembled WGS sequence"/>
</dbReference>
<evidence type="ECO:0000313" key="16">
    <source>
        <dbReference type="Proteomes" id="UP000055035"/>
    </source>
</evidence>
<comment type="subunit">
    <text evidence="3">Homodimer.</text>
</comment>
<evidence type="ECO:0000256" key="12">
    <source>
        <dbReference type="ARBA" id="ARBA00048425"/>
    </source>
</evidence>
<dbReference type="InterPro" id="IPR011810">
    <property type="entry name" value="Cya_phycin_syn"/>
</dbReference>
<dbReference type="Pfam" id="PF08443">
    <property type="entry name" value="RimK"/>
    <property type="match status" value="2"/>
</dbReference>
<evidence type="ECO:0000256" key="2">
    <source>
        <dbReference type="ARBA" id="ARBA00009060"/>
    </source>
</evidence>
<dbReference type="InterPro" id="IPR036615">
    <property type="entry name" value="Mur_ligase_C_dom_sf"/>
</dbReference>
<dbReference type="NCBIfam" id="TIGR02068">
    <property type="entry name" value="cya_phycin_syn"/>
    <property type="match status" value="1"/>
</dbReference>
<dbReference type="PANTHER" id="PTHR23135:SF18">
    <property type="entry name" value="CYANOPHYCIN SYNTHETASE"/>
    <property type="match status" value="1"/>
</dbReference>
<dbReference type="Gene3D" id="3.30.470.20">
    <property type="entry name" value="ATP-grasp fold, B domain"/>
    <property type="match status" value="2"/>
</dbReference>
<dbReference type="SUPFAM" id="SSF56059">
    <property type="entry name" value="Glutathione synthetase ATP-binding domain-like"/>
    <property type="match status" value="1"/>
</dbReference>
<dbReference type="RefSeq" id="WP_058470452.1">
    <property type="nucleotide sequence ID" value="NZ_CAAAIC010000002.1"/>
</dbReference>